<evidence type="ECO:0008006" key="4">
    <source>
        <dbReference type="Google" id="ProtNLM"/>
    </source>
</evidence>
<accession>A0A9P5X251</accession>
<dbReference type="AlphaFoldDB" id="A0A9P5X251"/>
<keyword evidence="3" id="KW-1185">Reference proteome</keyword>
<proteinExistence type="predicted"/>
<evidence type="ECO:0000256" key="1">
    <source>
        <dbReference type="SAM" id="MobiDB-lite"/>
    </source>
</evidence>
<dbReference type="EMBL" id="MU151676">
    <property type="protein sequence ID" value="KAF9442229.1"/>
    <property type="molecule type" value="Genomic_DNA"/>
</dbReference>
<protein>
    <recommendedName>
        <fullName evidence="4">DUF4219 domain-containing protein</fullName>
    </recommendedName>
</protein>
<evidence type="ECO:0000313" key="2">
    <source>
        <dbReference type="EMBL" id="KAF9442229.1"/>
    </source>
</evidence>
<evidence type="ECO:0000313" key="3">
    <source>
        <dbReference type="Proteomes" id="UP000807342"/>
    </source>
</evidence>
<dbReference type="Pfam" id="PF14223">
    <property type="entry name" value="Retrotran_gag_2"/>
    <property type="match status" value="1"/>
</dbReference>
<sequence length="173" mass="19710">MSDAITFDKLNNENYHEWKMYMTTVLIKKDLLNVIDGTLMHPGGKEGTKKVQEFHAKQAHAYAKIILHVSTSQLAHCSNPNPSVIWDMLDTIHTASIQEREDVPEQSANPSGTLPPPLMDNPNTIKFLQLAWTHSPYSHNYSYGVYKHMTLTMDAIMGQSQKHRWRLVSGTTY</sequence>
<dbReference type="Proteomes" id="UP000807342">
    <property type="component" value="Unassembled WGS sequence"/>
</dbReference>
<organism evidence="2 3">
    <name type="scientific">Macrolepiota fuliginosa MF-IS2</name>
    <dbReference type="NCBI Taxonomy" id="1400762"/>
    <lineage>
        <taxon>Eukaryota</taxon>
        <taxon>Fungi</taxon>
        <taxon>Dikarya</taxon>
        <taxon>Basidiomycota</taxon>
        <taxon>Agaricomycotina</taxon>
        <taxon>Agaricomycetes</taxon>
        <taxon>Agaricomycetidae</taxon>
        <taxon>Agaricales</taxon>
        <taxon>Agaricineae</taxon>
        <taxon>Agaricaceae</taxon>
        <taxon>Macrolepiota</taxon>
    </lineage>
</organism>
<comment type="caution">
    <text evidence="2">The sequence shown here is derived from an EMBL/GenBank/DDBJ whole genome shotgun (WGS) entry which is preliminary data.</text>
</comment>
<feature type="region of interest" description="Disordered" evidence="1">
    <location>
        <begin position="99"/>
        <end position="119"/>
    </location>
</feature>
<gene>
    <name evidence="2" type="ORF">P691DRAFT_765434</name>
</gene>
<dbReference type="OrthoDB" id="3265539at2759"/>
<reference evidence="2" key="1">
    <citation type="submission" date="2020-11" db="EMBL/GenBank/DDBJ databases">
        <authorList>
            <consortium name="DOE Joint Genome Institute"/>
            <person name="Ahrendt S."/>
            <person name="Riley R."/>
            <person name="Andreopoulos W."/>
            <person name="Labutti K."/>
            <person name="Pangilinan J."/>
            <person name="Ruiz-Duenas F.J."/>
            <person name="Barrasa J.M."/>
            <person name="Sanchez-Garcia M."/>
            <person name="Camarero S."/>
            <person name="Miyauchi S."/>
            <person name="Serrano A."/>
            <person name="Linde D."/>
            <person name="Babiker R."/>
            <person name="Drula E."/>
            <person name="Ayuso-Fernandez I."/>
            <person name="Pacheco R."/>
            <person name="Padilla G."/>
            <person name="Ferreira P."/>
            <person name="Barriuso J."/>
            <person name="Kellner H."/>
            <person name="Castanera R."/>
            <person name="Alfaro M."/>
            <person name="Ramirez L."/>
            <person name="Pisabarro A.G."/>
            <person name="Kuo A."/>
            <person name="Tritt A."/>
            <person name="Lipzen A."/>
            <person name="He G."/>
            <person name="Yan M."/>
            <person name="Ng V."/>
            <person name="Cullen D."/>
            <person name="Martin F."/>
            <person name="Rosso M.-N."/>
            <person name="Henrissat B."/>
            <person name="Hibbett D."/>
            <person name="Martinez A.T."/>
            <person name="Grigoriev I.V."/>
        </authorList>
    </citation>
    <scope>NUCLEOTIDE SEQUENCE</scope>
    <source>
        <strain evidence="2">MF-IS2</strain>
    </source>
</reference>
<name>A0A9P5X251_9AGAR</name>